<dbReference type="KEGG" id="pno:SNOG_01050"/>
<evidence type="ECO:0000313" key="2">
    <source>
        <dbReference type="EMBL" id="QRC91546.1"/>
    </source>
</evidence>
<dbReference type="SUPFAM" id="SSF57850">
    <property type="entry name" value="RING/U-box"/>
    <property type="match status" value="1"/>
</dbReference>
<dbReference type="Proteomes" id="UP000663193">
    <property type="component" value="Chromosome 1"/>
</dbReference>
<dbReference type="OMA" id="ECIIVEN"/>
<dbReference type="InterPro" id="IPR001841">
    <property type="entry name" value="Znf_RING"/>
</dbReference>
<dbReference type="EMBL" id="CP069023">
    <property type="protein sequence ID" value="QRC91546.1"/>
    <property type="molecule type" value="Genomic_DNA"/>
</dbReference>
<dbReference type="SMART" id="SM00184">
    <property type="entry name" value="RING"/>
    <property type="match status" value="1"/>
</dbReference>
<reference evidence="3" key="1">
    <citation type="journal article" date="2021" name="BMC Genomics">
        <title>Chromosome-level genome assembly and manually-curated proteome of model necrotroph Parastagonospora nodorum Sn15 reveals a genome-wide trove of candidate effector homologs, and redundancy of virulence-related functions within an accessory chromosome.</title>
        <authorList>
            <person name="Bertazzoni S."/>
            <person name="Jones D.A.B."/>
            <person name="Phan H.T."/>
            <person name="Tan K.-C."/>
            <person name="Hane J.K."/>
        </authorList>
    </citation>
    <scope>NUCLEOTIDE SEQUENCE [LARGE SCALE GENOMIC DNA]</scope>
    <source>
        <strain evidence="3">SN15 / ATCC MYA-4574 / FGSC 10173)</strain>
    </source>
</reference>
<protein>
    <recommendedName>
        <fullName evidence="1">RING-type domain-containing protein</fullName>
    </recommendedName>
</protein>
<name>A0A7U2HWR7_PHANO</name>
<dbReference type="OrthoDB" id="3793888at2759"/>
<proteinExistence type="predicted"/>
<sequence length="346" mass="38256">MNLVTIAEQSSQGIAGAALSFLPDTDEDKARALETSKTPFGLPATSKIDAEAVNNATQLAVPKIEVTTPTYNKAAIGQYGVISGTQSPQASTAPRVLPSLLRYVDNDLMQSSALHNQPPHPISTCGICFSRWDAPVISTQSGRDATTSTFLPLSPCGHWVHYRCFIWLATMNDGRRNKCCTCDTRLFEWDGITALTLATRTGLDLDDNTRAGFRHDKFGAFKATDRRAYEVECAVIDSTIHVHFFAMLAKPSKYADHSPDLVQCFYNILEALKDMGKPAARWLQFSTQTGYLLWGMLVALKMRRYLTEGHGIITTTEAWKEFEEGRRVLQGRISSEVHGALMKEEG</sequence>
<dbReference type="InterPro" id="IPR013083">
    <property type="entry name" value="Znf_RING/FYVE/PHD"/>
</dbReference>
<gene>
    <name evidence="2" type="ORF">JI435_426990</name>
</gene>
<dbReference type="Gene3D" id="3.30.40.10">
    <property type="entry name" value="Zinc/RING finger domain, C3HC4 (zinc finger)"/>
    <property type="match status" value="1"/>
</dbReference>
<dbReference type="VEuPathDB" id="FungiDB:JI435_426990"/>
<dbReference type="AlphaFoldDB" id="A0A7U2HWR7"/>
<feature type="domain" description="RING-type" evidence="1">
    <location>
        <begin position="125"/>
        <end position="182"/>
    </location>
</feature>
<dbReference type="RefSeq" id="XP_001791709.1">
    <property type="nucleotide sequence ID" value="XM_001791657.1"/>
</dbReference>
<accession>A0A7U2HWR7</accession>
<organism evidence="2 3">
    <name type="scientific">Phaeosphaeria nodorum (strain SN15 / ATCC MYA-4574 / FGSC 10173)</name>
    <name type="common">Glume blotch fungus</name>
    <name type="synonym">Parastagonospora nodorum</name>
    <dbReference type="NCBI Taxonomy" id="321614"/>
    <lineage>
        <taxon>Eukaryota</taxon>
        <taxon>Fungi</taxon>
        <taxon>Dikarya</taxon>
        <taxon>Ascomycota</taxon>
        <taxon>Pezizomycotina</taxon>
        <taxon>Dothideomycetes</taxon>
        <taxon>Pleosporomycetidae</taxon>
        <taxon>Pleosporales</taxon>
        <taxon>Pleosporineae</taxon>
        <taxon>Phaeosphaeriaceae</taxon>
        <taxon>Parastagonospora</taxon>
    </lineage>
</organism>
<evidence type="ECO:0000313" key="3">
    <source>
        <dbReference type="Proteomes" id="UP000663193"/>
    </source>
</evidence>
<evidence type="ECO:0000259" key="1">
    <source>
        <dbReference type="SMART" id="SM00184"/>
    </source>
</evidence>
<keyword evidence="3" id="KW-1185">Reference proteome</keyword>